<protein>
    <recommendedName>
        <fullName evidence="1">AFP-like domain-containing protein</fullName>
    </recommendedName>
</protein>
<evidence type="ECO:0000313" key="2">
    <source>
        <dbReference type="EnsemblMetazoa" id="tetur25g00720.1"/>
    </source>
</evidence>
<dbReference type="EnsemblMetazoa" id="tetur25g00720.1">
    <property type="protein sequence ID" value="tetur25g00720.1"/>
    <property type="gene ID" value="tetur25g00720"/>
</dbReference>
<feature type="domain" description="AFP-like" evidence="1">
    <location>
        <begin position="264"/>
        <end position="323"/>
    </location>
</feature>
<dbReference type="Pfam" id="PF03102">
    <property type="entry name" value="NeuB"/>
    <property type="match status" value="1"/>
</dbReference>
<dbReference type="InterPro" id="IPR051690">
    <property type="entry name" value="PseI-like"/>
</dbReference>
<reference evidence="2" key="2">
    <citation type="submission" date="2015-06" db="UniProtKB">
        <authorList>
            <consortium name="EnsemblMetazoa"/>
        </authorList>
    </citation>
    <scope>IDENTIFICATION</scope>
</reference>
<dbReference type="Gene3D" id="3.90.1210.10">
    <property type="entry name" value="Antifreeze-like/N-acetylneuraminic acid synthase C-terminal domain"/>
    <property type="match status" value="1"/>
</dbReference>
<dbReference type="Gene3D" id="3.20.20.70">
    <property type="entry name" value="Aldolase class I"/>
    <property type="match status" value="1"/>
</dbReference>
<dbReference type="InterPro" id="IPR013974">
    <property type="entry name" value="SAF"/>
</dbReference>
<dbReference type="eggNOG" id="ENOG502QR5J">
    <property type="taxonomic scope" value="Eukaryota"/>
</dbReference>
<dbReference type="SUPFAM" id="SSF51569">
    <property type="entry name" value="Aldolase"/>
    <property type="match status" value="1"/>
</dbReference>
<organism evidence="2 3">
    <name type="scientific">Tetranychus urticae</name>
    <name type="common">Two-spotted spider mite</name>
    <dbReference type="NCBI Taxonomy" id="32264"/>
    <lineage>
        <taxon>Eukaryota</taxon>
        <taxon>Metazoa</taxon>
        <taxon>Ecdysozoa</taxon>
        <taxon>Arthropoda</taxon>
        <taxon>Chelicerata</taxon>
        <taxon>Arachnida</taxon>
        <taxon>Acari</taxon>
        <taxon>Acariformes</taxon>
        <taxon>Trombidiformes</taxon>
        <taxon>Prostigmata</taxon>
        <taxon>Eleutherengona</taxon>
        <taxon>Raphignathae</taxon>
        <taxon>Tetranychoidea</taxon>
        <taxon>Tetranychidae</taxon>
        <taxon>Tetranychus</taxon>
    </lineage>
</organism>
<dbReference type="HOGENOM" id="CLU_040465_1_0_1"/>
<dbReference type="AlphaFoldDB" id="T1KX10"/>
<dbReference type="InterPro" id="IPR057736">
    <property type="entry name" value="SAF_PseI/NeuA/NeuB"/>
</dbReference>
<accession>T1KX10</accession>
<dbReference type="SMART" id="SM00858">
    <property type="entry name" value="SAF"/>
    <property type="match status" value="1"/>
</dbReference>
<reference evidence="3" key="1">
    <citation type="submission" date="2011-08" db="EMBL/GenBank/DDBJ databases">
        <authorList>
            <person name="Rombauts S."/>
        </authorList>
    </citation>
    <scope>NUCLEOTIDE SEQUENCE</scope>
    <source>
        <strain evidence="3">London</strain>
    </source>
</reference>
<name>T1KX10_TETUR</name>
<dbReference type="PANTHER" id="PTHR42966:SF1">
    <property type="entry name" value="SIALIC ACID SYNTHASE"/>
    <property type="match status" value="1"/>
</dbReference>
<dbReference type="STRING" id="32264.T1KX10"/>
<dbReference type="Pfam" id="PF08666">
    <property type="entry name" value="SAF"/>
    <property type="match status" value="1"/>
</dbReference>
<sequence length="328" mass="36485">MSIAMELISGAAKAAVDCVKFQKSKLTRKFTRSALDRPYVSKHSFGANYGEHKRSLEFTEEQFHQLQRYALNEGVQFTASPMDIESVDFLLSLNVPFLKIGSGDVNNYPMLQWATRKDHTQPIVLSTGMHDIKVIQKSMSIIADSTRSCCILQCTSCYPCPAEHVNLNVMKSYQKMFPFAVVGYSGHELSDEVSLAAVAMGAKVLERHVTLDHSMKGSDHACSLNMDQLTALVGKIRTIEKAFGSFEKKRCSVEEPCYRKLGKSIVTSKAIAKGEVIDESMLDIKVAEPQGIEAHFYYQIIGQKVAQDLEVDVAIQLNHLVDSGFAFQ</sequence>
<evidence type="ECO:0000313" key="3">
    <source>
        <dbReference type="Proteomes" id="UP000015104"/>
    </source>
</evidence>
<dbReference type="GO" id="GO:0047444">
    <property type="term" value="F:N-acylneuraminate-9-phosphate synthase activity"/>
    <property type="evidence" value="ECO:0007669"/>
    <property type="project" value="TreeGrafter"/>
</dbReference>
<dbReference type="PROSITE" id="PS50844">
    <property type="entry name" value="AFP_LIKE"/>
    <property type="match status" value="1"/>
</dbReference>
<proteinExistence type="predicted"/>
<dbReference type="PANTHER" id="PTHR42966">
    <property type="entry name" value="N-ACETYLNEURAMINATE SYNTHASE"/>
    <property type="match status" value="1"/>
</dbReference>
<keyword evidence="3" id="KW-1185">Reference proteome</keyword>
<dbReference type="InterPro" id="IPR013785">
    <property type="entry name" value="Aldolase_TIM"/>
</dbReference>
<dbReference type="Proteomes" id="UP000015104">
    <property type="component" value="Unassembled WGS sequence"/>
</dbReference>
<dbReference type="SUPFAM" id="SSF51269">
    <property type="entry name" value="AFP III-like domain"/>
    <property type="match status" value="1"/>
</dbReference>
<dbReference type="InterPro" id="IPR036732">
    <property type="entry name" value="AFP_Neu5c_C_sf"/>
</dbReference>
<dbReference type="CDD" id="cd11615">
    <property type="entry name" value="SAF_NeuB_like"/>
    <property type="match status" value="1"/>
</dbReference>
<dbReference type="GO" id="GO:0016051">
    <property type="term" value="P:carbohydrate biosynthetic process"/>
    <property type="evidence" value="ECO:0007669"/>
    <property type="project" value="InterPro"/>
</dbReference>
<dbReference type="EMBL" id="CAEY01000675">
    <property type="status" value="NOT_ANNOTATED_CDS"/>
    <property type="molecule type" value="Genomic_DNA"/>
</dbReference>
<dbReference type="InterPro" id="IPR006190">
    <property type="entry name" value="SAF_AFP_Neu5Ac"/>
</dbReference>
<dbReference type="InterPro" id="IPR013132">
    <property type="entry name" value="PseI/NeuA/B-like_N"/>
</dbReference>
<evidence type="ECO:0000259" key="1">
    <source>
        <dbReference type="PROSITE" id="PS50844"/>
    </source>
</evidence>